<gene>
    <name evidence="2" type="ORF">J07HQW2_03520</name>
</gene>
<accession>U1N2D0</accession>
<dbReference type="HOGENOM" id="CLU_061980_4_1_2"/>
<dbReference type="eggNOG" id="arCOG01873">
    <property type="taxonomic scope" value="Archaea"/>
</dbReference>
<dbReference type="STRING" id="1238425.J07HQW2_03520"/>
<dbReference type="GO" id="GO:0016779">
    <property type="term" value="F:nucleotidyltransferase activity"/>
    <property type="evidence" value="ECO:0007669"/>
    <property type="project" value="UniProtKB-ARBA"/>
</dbReference>
<dbReference type="CDD" id="cd04182">
    <property type="entry name" value="GT_2_like_f"/>
    <property type="match status" value="1"/>
</dbReference>
<reference evidence="2 3" key="1">
    <citation type="journal article" date="2013" name="PLoS ONE">
        <title>Assembly-driven community genomics of a hypersaline microbial ecosystem.</title>
        <authorList>
            <person name="Podell S."/>
            <person name="Ugalde J.A."/>
            <person name="Narasingarao P."/>
            <person name="Banfield J.F."/>
            <person name="Heidelberg K.B."/>
            <person name="Allen E.E."/>
        </authorList>
    </citation>
    <scope>NUCLEOTIDE SEQUENCE [LARGE SCALE GENOMIC DNA]</scope>
    <source>
        <strain evidence="3">J07HQW2</strain>
    </source>
</reference>
<dbReference type="EMBL" id="KE356561">
    <property type="protein sequence ID" value="ERG97034.1"/>
    <property type="molecule type" value="Genomic_DNA"/>
</dbReference>
<dbReference type="Proteomes" id="UP000030710">
    <property type="component" value="Unassembled WGS sequence"/>
</dbReference>
<dbReference type="Gene3D" id="3.90.550.10">
    <property type="entry name" value="Spore Coat Polysaccharide Biosynthesis Protein SpsA, Chain A"/>
    <property type="match status" value="1"/>
</dbReference>
<dbReference type="InterPro" id="IPR025877">
    <property type="entry name" value="MobA-like_NTP_Trfase"/>
</dbReference>
<evidence type="ECO:0000259" key="1">
    <source>
        <dbReference type="Pfam" id="PF12804"/>
    </source>
</evidence>
<dbReference type="SUPFAM" id="SSF53448">
    <property type="entry name" value="Nucleotide-diphospho-sugar transferases"/>
    <property type="match status" value="1"/>
</dbReference>
<dbReference type="InterPro" id="IPR029044">
    <property type="entry name" value="Nucleotide-diphossugar_trans"/>
</dbReference>
<dbReference type="Pfam" id="PF12804">
    <property type="entry name" value="NTP_transf_3"/>
    <property type="match status" value="1"/>
</dbReference>
<proteinExistence type="predicted"/>
<name>U1N2D0_9EURY</name>
<dbReference type="PANTHER" id="PTHR43777">
    <property type="entry name" value="MOLYBDENUM COFACTOR CYTIDYLYLTRANSFERASE"/>
    <property type="match status" value="1"/>
</dbReference>
<dbReference type="PANTHER" id="PTHR43777:SF1">
    <property type="entry name" value="MOLYBDENUM COFACTOR CYTIDYLYLTRANSFERASE"/>
    <property type="match status" value="1"/>
</dbReference>
<feature type="domain" description="MobA-like NTP transferase" evidence="1">
    <location>
        <begin position="23"/>
        <end position="183"/>
    </location>
</feature>
<dbReference type="RefSeq" id="WP_021056496.1">
    <property type="nucleotide sequence ID" value="NZ_KE356561.1"/>
</dbReference>
<dbReference type="AlphaFoldDB" id="U1N2D0"/>
<evidence type="ECO:0000313" key="2">
    <source>
        <dbReference type="EMBL" id="ERG97034.1"/>
    </source>
</evidence>
<sequence>MSSNELPVISPPNERKHESNVQGVLLAAGMSSRFGERNKLIQSIDSGLIIRQAARTLLEANLSTTVIVGHDADRVRSALSDLPVEFHMNEKYETGQSASVEVGTHTARTKKADAIIIALGDMPNISVSSVQALIATYEKRSRSALASAYMGHRGNPVLFDRQHFDSLIEQQGDTGGRSILFETEDAALVETNDQGVLYDIDTPSDLS</sequence>
<evidence type="ECO:0000313" key="3">
    <source>
        <dbReference type="Proteomes" id="UP000030710"/>
    </source>
</evidence>
<protein>
    <submittedName>
        <fullName evidence="2">Putative MobA-related protein</fullName>
    </submittedName>
</protein>
<organism evidence="2 3">
    <name type="scientific">Haloquadratum walsbyi J07HQW2</name>
    <dbReference type="NCBI Taxonomy" id="1238425"/>
    <lineage>
        <taxon>Archaea</taxon>
        <taxon>Methanobacteriati</taxon>
        <taxon>Methanobacteriota</taxon>
        <taxon>Stenosarchaea group</taxon>
        <taxon>Halobacteria</taxon>
        <taxon>Halobacteriales</taxon>
        <taxon>Haloferacaceae</taxon>
        <taxon>Haloquadratum</taxon>
    </lineage>
</organism>